<feature type="transmembrane region" description="Helical" evidence="9">
    <location>
        <begin position="320"/>
        <end position="348"/>
    </location>
</feature>
<feature type="transmembrane region" description="Helical" evidence="9">
    <location>
        <begin position="74"/>
        <end position="93"/>
    </location>
</feature>
<feature type="transmembrane region" description="Helical" evidence="9">
    <location>
        <begin position="43"/>
        <end position="62"/>
    </location>
</feature>
<comment type="function">
    <text evidence="1">Potential transporter for phosphate.</text>
</comment>
<dbReference type="EMBL" id="QGMY01000002">
    <property type="protein sequence ID" value="PWR73819.1"/>
    <property type="molecule type" value="Genomic_DNA"/>
</dbReference>
<keyword evidence="5 9" id="KW-0592">Phosphate transport</keyword>
<accession>A0A2V2N230</accession>
<dbReference type="GO" id="GO:0016020">
    <property type="term" value="C:membrane"/>
    <property type="evidence" value="ECO:0007669"/>
    <property type="project" value="UniProtKB-SubCell"/>
</dbReference>
<dbReference type="Pfam" id="PF01384">
    <property type="entry name" value="PHO4"/>
    <property type="match status" value="1"/>
</dbReference>
<proteinExistence type="inferred from homology"/>
<name>A0A2V2N230_9EURY</name>
<evidence type="ECO:0000256" key="3">
    <source>
        <dbReference type="ARBA" id="ARBA00009916"/>
    </source>
</evidence>
<dbReference type="OrthoDB" id="101311at2157"/>
<dbReference type="GeneID" id="97549148"/>
<dbReference type="InterPro" id="IPR001204">
    <property type="entry name" value="Phos_transporter"/>
</dbReference>
<gene>
    <name evidence="10" type="ORF">DK846_01220</name>
</gene>
<reference evidence="10 11" key="1">
    <citation type="submission" date="2018-05" db="EMBL/GenBank/DDBJ databases">
        <title>Draft genome of Methanospirillum lacunae Ki8-1.</title>
        <authorList>
            <person name="Dueholm M.S."/>
            <person name="Nielsen P.H."/>
            <person name="Bakmann L.F."/>
            <person name="Otzen D.E."/>
        </authorList>
    </citation>
    <scope>NUCLEOTIDE SEQUENCE [LARGE SCALE GENOMIC DNA]</scope>
    <source>
        <strain evidence="10 11">Ki8-1</strain>
    </source>
</reference>
<keyword evidence="11" id="KW-1185">Reference proteome</keyword>
<feature type="transmembrane region" description="Helical" evidence="9">
    <location>
        <begin position="135"/>
        <end position="153"/>
    </location>
</feature>
<feature type="transmembrane region" description="Helical" evidence="9">
    <location>
        <begin position="192"/>
        <end position="221"/>
    </location>
</feature>
<feature type="transmembrane region" description="Helical" evidence="9">
    <location>
        <begin position="165"/>
        <end position="186"/>
    </location>
</feature>
<evidence type="ECO:0000256" key="1">
    <source>
        <dbReference type="ARBA" id="ARBA00001981"/>
    </source>
</evidence>
<evidence type="ECO:0000256" key="5">
    <source>
        <dbReference type="ARBA" id="ARBA00022592"/>
    </source>
</evidence>
<dbReference type="Proteomes" id="UP000245657">
    <property type="component" value="Unassembled WGS sequence"/>
</dbReference>
<dbReference type="PANTHER" id="PTHR11101">
    <property type="entry name" value="PHOSPHATE TRANSPORTER"/>
    <property type="match status" value="1"/>
</dbReference>
<dbReference type="GO" id="GO:0035435">
    <property type="term" value="P:phosphate ion transmembrane transport"/>
    <property type="evidence" value="ECO:0007669"/>
    <property type="project" value="TreeGrafter"/>
</dbReference>
<organism evidence="10 11">
    <name type="scientific">Methanospirillum lacunae</name>
    <dbReference type="NCBI Taxonomy" id="668570"/>
    <lineage>
        <taxon>Archaea</taxon>
        <taxon>Methanobacteriati</taxon>
        <taxon>Methanobacteriota</taxon>
        <taxon>Stenosarchaea group</taxon>
        <taxon>Methanomicrobia</taxon>
        <taxon>Methanomicrobiales</taxon>
        <taxon>Methanospirillaceae</taxon>
        <taxon>Methanospirillum</taxon>
    </lineage>
</organism>
<feature type="transmembrane region" description="Helical" evidence="9">
    <location>
        <begin position="368"/>
        <end position="390"/>
    </location>
</feature>
<evidence type="ECO:0000256" key="2">
    <source>
        <dbReference type="ARBA" id="ARBA00004141"/>
    </source>
</evidence>
<feature type="transmembrane region" description="Helical" evidence="9">
    <location>
        <begin position="253"/>
        <end position="271"/>
    </location>
</feature>
<evidence type="ECO:0000256" key="9">
    <source>
        <dbReference type="RuleBase" id="RU363058"/>
    </source>
</evidence>
<keyword evidence="7 9" id="KW-1133">Transmembrane helix</keyword>
<dbReference type="PANTHER" id="PTHR11101:SF80">
    <property type="entry name" value="PHOSPHATE TRANSPORTER"/>
    <property type="match status" value="1"/>
</dbReference>
<evidence type="ECO:0000256" key="6">
    <source>
        <dbReference type="ARBA" id="ARBA00022692"/>
    </source>
</evidence>
<keyword evidence="4 9" id="KW-0813">Transport</keyword>
<dbReference type="GO" id="GO:0005315">
    <property type="term" value="F:phosphate transmembrane transporter activity"/>
    <property type="evidence" value="ECO:0007669"/>
    <property type="project" value="InterPro"/>
</dbReference>
<comment type="subcellular location">
    <subcellularLocation>
        <location evidence="2 9">Membrane</location>
        <topology evidence="2 9">Multi-pass membrane protein</topology>
    </subcellularLocation>
</comment>
<protein>
    <recommendedName>
        <fullName evidence="9">Phosphate transporter</fullName>
    </recommendedName>
</protein>
<keyword evidence="8 9" id="KW-0472">Membrane</keyword>
<sequence>MDPILIIGIAVALLFNFLNGLHDAANSISTIVATRVLTPIQAVTLAAFFNLVGPLFFTTAIAKTIGKGIIVPGWLTLDVIIIGILVASFWIYFTAYIGIPISSTHAMIGGLIGAAVAYGGHTVVILPTLKLLEGLVGFGLFGIIAGAVILTLLARWYHEENLKQYAGLGAYFGFIFTIPLCIALHLLPISGIVSIILFIVISPSLGFALAFLLGCIVIRICRNKDQKKMNHVFNKLQIVSSAFYSIGHGSNDAQHAMGIITAMLVTAGVLTDFSVPLWVILLSSAAISLGTLTGGWRIVQTMAKRITHLRPYQGFCAETGGGIVLLLVTLFGIPVSSTHAISGCIMGVGATQGSSSVNWGVVRRIVTAWVITIPLTAAFSWIVYAGYLSIWG</sequence>
<evidence type="ECO:0000313" key="11">
    <source>
        <dbReference type="Proteomes" id="UP000245657"/>
    </source>
</evidence>
<evidence type="ECO:0000256" key="7">
    <source>
        <dbReference type="ARBA" id="ARBA00022989"/>
    </source>
</evidence>
<dbReference type="RefSeq" id="WP_109967099.1">
    <property type="nucleotide sequence ID" value="NZ_CP176093.1"/>
</dbReference>
<comment type="similarity">
    <text evidence="3 9">Belongs to the inorganic phosphate transporter (PiT) (TC 2.A.20) family.</text>
</comment>
<feature type="transmembrane region" description="Helical" evidence="9">
    <location>
        <begin position="277"/>
        <end position="299"/>
    </location>
</feature>
<dbReference type="AlphaFoldDB" id="A0A2V2N230"/>
<evidence type="ECO:0000256" key="4">
    <source>
        <dbReference type="ARBA" id="ARBA00022448"/>
    </source>
</evidence>
<comment type="caution">
    <text evidence="10">The sequence shown here is derived from an EMBL/GenBank/DDBJ whole genome shotgun (WGS) entry which is preliminary data.</text>
</comment>
<evidence type="ECO:0000256" key="8">
    <source>
        <dbReference type="ARBA" id="ARBA00023136"/>
    </source>
</evidence>
<evidence type="ECO:0000313" key="10">
    <source>
        <dbReference type="EMBL" id="PWR73819.1"/>
    </source>
</evidence>
<keyword evidence="6 9" id="KW-0812">Transmembrane</keyword>